<feature type="compositionally biased region" description="Low complexity" evidence="6">
    <location>
        <begin position="12"/>
        <end position="22"/>
    </location>
</feature>
<dbReference type="EMBL" id="CACTIH010001829">
    <property type="protein sequence ID" value="CAA2964774.1"/>
    <property type="molecule type" value="Genomic_DNA"/>
</dbReference>
<dbReference type="PANTHER" id="PTHR10880:SF15">
    <property type="entry name" value="MSL COMPLEX SUBUNIT 3"/>
    <property type="match status" value="1"/>
</dbReference>
<sequence>MEKIMVSRSKDNSGINGENSSGNALDSNSECLFVAGEKVLAYHDPAVYEAKAMPSTILLGMDRLMKHTEENVLKQHALDTKVGVDKNAKSRRSSQVKPKSSSDSKLDKEETKNNVAKGNKRKAGSSIELVKLPRSPNVEDIFARKTDAVGEILKGSQCYFNKALPVVLLYKTERDQYHEVVPDNVTPSSIYGAEHLLHLFVKLSQLLAYVKIDEETLIRMQQKLHKFLKYTLYLISLTH</sequence>
<dbReference type="Gramene" id="OE9A029450T1">
    <property type="protein sequence ID" value="OE9A029450C1"/>
    <property type="gene ID" value="OE9A029450"/>
</dbReference>
<evidence type="ECO:0000256" key="1">
    <source>
        <dbReference type="ARBA" id="ARBA00004123"/>
    </source>
</evidence>
<evidence type="ECO:0000256" key="5">
    <source>
        <dbReference type="ARBA" id="ARBA00023242"/>
    </source>
</evidence>
<protein>
    <recommendedName>
        <fullName evidence="7">MRG domain-containing protein</fullName>
    </recommendedName>
</protein>
<keyword evidence="9" id="KW-1185">Reference proteome</keyword>
<dbReference type="PANTHER" id="PTHR10880">
    <property type="entry name" value="MORTALITY FACTOR 4-LIKE PROTEIN"/>
    <property type="match status" value="1"/>
</dbReference>
<feature type="domain" description="MRG" evidence="7">
    <location>
        <begin position="140"/>
        <end position="230"/>
    </location>
</feature>
<keyword evidence="5" id="KW-0539">Nucleus</keyword>
<dbReference type="Pfam" id="PF05712">
    <property type="entry name" value="MRG"/>
    <property type="match status" value="1"/>
</dbReference>
<dbReference type="InterPro" id="IPR038217">
    <property type="entry name" value="MRG_C_sf"/>
</dbReference>
<accession>A0A8S0QFW6</accession>
<comment type="subcellular location">
    <subcellularLocation>
        <location evidence="1">Nucleus</location>
    </subcellularLocation>
</comment>
<feature type="compositionally biased region" description="Basic and acidic residues" evidence="6">
    <location>
        <begin position="100"/>
        <end position="112"/>
    </location>
</feature>
<gene>
    <name evidence="8" type="ORF">OLEA9_A029450</name>
</gene>
<feature type="region of interest" description="Disordered" evidence="6">
    <location>
        <begin position="1"/>
        <end position="22"/>
    </location>
</feature>
<name>A0A8S0QFW6_OLEEU</name>
<evidence type="ECO:0000256" key="3">
    <source>
        <dbReference type="ARBA" id="ARBA00023015"/>
    </source>
</evidence>
<dbReference type="InterPro" id="IPR008676">
    <property type="entry name" value="MRG"/>
</dbReference>
<feature type="compositionally biased region" description="Basic and acidic residues" evidence="6">
    <location>
        <begin position="1"/>
        <end position="11"/>
    </location>
</feature>
<proteinExistence type="predicted"/>
<evidence type="ECO:0000259" key="7">
    <source>
        <dbReference type="Pfam" id="PF05712"/>
    </source>
</evidence>
<dbReference type="AlphaFoldDB" id="A0A8S0QFW6"/>
<comment type="caution">
    <text evidence="8">The sequence shown here is derived from an EMBL/GenBank/DDBJ whole genome shotgun (WGS) entry which is preliminary data.</text>
</comment>
<evidence type="ECO:0000256" key="4">
    <source>
        <dbReference type="ARBA" id="ARBA00023163"/>
    </source>
</evidence>
<reference evidence="8 9" key="1">
    <citation type="submission" date="2019-12" db="EMBL/GenBank/DDBJ databases">
        <authorList>
            <person name="Alioto T."/>
            <person name="Alioto T."/>
            <person name="Gomez Garrido J."/>
        </authorList>
    </citation>
    <scope>NUCLEOTIDE SEQUENCE [LARGE SCALE GENOMIC DNA]</scope>
</reference>
<dbReference type="Gene3D" id="1.10.274.30">
    <property type="entry name" value="MRG domain"/>
    <property type="match status" value="1"/>
</dbReference>
<keyword evidence="2" id="KW-0156">Chromatin regulator</keyword>
<evidence type="ECO:0000256" key="2">
    <source>
        <dbReference type="ARBA" id="ARBA00022853"/>
    </source>
</evidence>
<evidence type="ECO:0000313" key="8">
    <source>
        <dbReference type="EMBL" id="CAA2964774.1"/>
    </source>
</evidence>
<dbReference type="InterPro" id="IPR026541">
    <property type="entry name" value="MRG_dom"/>
</dbReference>
<keyword evidence="3" id="KW-0805">Transcription regulation</keyword>
<dbReference type="GO" id="GO:0005634">
    <property type="term" value="C:nucleus"/>
    <property type="evidence" value="ECO:0007669"/>
    <property type="project" value="UniProtKB-SubCell"/>
</dbReference>
<dbReference type="GO" id="GO:0006325">
    <property type="term" value="P:chromatin organization"/>
    <property type="evidence" value="ECO:0007669"/>
    <property type="project" value="UniProtKB-KW"/>
</dbReference>
<organism evidence="8 9">
    <name type="scientific">Olea europaea subsp. europaea</name>
    <dbReference type="NCBI Taxonomy" id="158383"/>
    <lineage>
        <taxon>Eukaryota</taxon>
        <taxon>Viridiplantae</taxon>
        <taxon>Streptophyta</taxon>
        <taxon>Embryophyta</taxon>
        <taxon>Tracheophyta</taxon>
        <taxon>Spermatophyta</taxon>
        <taxon>Magnoliopsida</taxon>
        <taxon>eudicotyledons</taxon>
        <taxon>Gunneridae</taxon>
        <taxon>Pentapetalae</taxon>
        <taxon>asterids</taxon>
        <taxon>lamiids</taxon>
        <taxon>Lamiales</taxon>
        <taxon>Oleaceae</taxon>
        <taxon>Oleeae</taxon>
        <taxon>Olea</taxon>
    </lineage>
</organism>
<dbReference type="Proteomes" id="UP000594638">
    <property type="component" value="Unassembled WGS sequence"/>
</dbReference>
<dbReference type="OrthoDB" id="124855at2759"/>
<evidence type="ECO:0000256" key="6">
    <source>
        <dbReference type="SAM" id="MobiDB-lite"/>
    </source>
</evidence>
<keyword evidence="4" id="KW-0804">Transcription</keyword>
<evidence type="ECO:0000313" key="9">
    <source>
        <dbReference type="Proteomes" id="UP000594638"/>
    </source>
</evidence>
<dbReference type="PROSITE" id="PS51640">
    <property type="entry name" value="MRG"/>
    <property type="match status" value="1"/>
</dbReference>
<dbReference type="GO" id="GO:0000123">
    <property type="term" value="C:histone acetyltransferase complex"/>
    <property type="evidence" value="ECO:0007669"/>
    <property type="project" value="TreeGrafter"/>
</dbReference>
<dbReference type="GO" id="GO:0006355">
    <property type="term" value="P:regulation of DNA-templated transcription"/>
    <property type="evidence" value="ECO:0007669"/>
    <property type="project" value="InterPro"/>
</dbReference>
<feature type="region of interest" description="Disordered" evidence="6">
    <location>
        <begin position="83"/>
        <end position="121"/>
    </location>
</feature>